<protein>
    <submittedName>
        <fullName evidence="1">Uncharacterized protein</fullName>
    </submittedName>
</protein>
<dbReference type="Proteomes" id="UP000825701">
    <property type="component" value="Chromosome"/>
</dbReference>
<keyword evidence="2" id="KW-1185">Reference proteome</keyword>
<evidence type="ECO:0000313" key="1">
    <source>
        <dbReference type="EMBL" id="QZO02461.1"/>
    </source>
</evidence>
<gene>
    <name evidence="1" type="ORF">K6K41_19795</name>
</gene>
<name>A0A9E6UPJ9_9HYPH</name>
<sequence length="75" mass="7877">MSALTGECLEVIGLRTVKAMWGGSAATEEAMLMMSEKAEAAMRCGSALMAGDSIEAVIDDYRTVVRANAVRLHGA</sequence>
<accession>A0A9E6UPJ9</accession>
<proteinExistence type="predicted"/>
<dbReference type="KEGG" id="cmet:K6K41_19795"/>
<reference evidence="1" key="1">
    <citation type="submission" date="2021-08" db="EMBL/GenBank/DDBJ databases">
        <authorList>
            <person name="Zhang H."/>
            <person name="Xu M."/>
            <person name="Yu Z."/>
            <person name="Yang L."/>
            <person name="Cai Y."/>
        </authorList>
    </citation>
    <scope>NUCLEOTIDE SEQUENCE</scope>
    <source>
        <strain evidence="1">CHL1</strain>
    </source>
</reference>
<dbReference type="EMBL" id="CP081869">
    <property type="protein sequence ID" value="QZO02461.1"/>
    <property type="molecule type" value="Genomic_DNA"/>
</dbReference>
<evidence type="ECO:0000313" key="2">
    <source>
        <dbReference type="Proteomes" id="UP000825701"/>
    </source>
</evidence>
<organism evidence="1 2">
    <name type="scientific">Chenggangzhangella methanolivorans</name>
    <dbReference type="NCBI Taxonomy" id="1437009"/>
    <lineage>
        <taxon>Bacteria</taxon>
        <taxon>Pseudomonadati</taxon>
        <taxon>Pseudomonadota</taxon>
        <taxon>Alphaproteobacteria</taxon>
        <taxon>Hyphomicrobiales</taxon>
        <taxon>Methylopilaceae</taxon>
        <taxon>Chenggangzhangella</taxon>
    </lineage>
</organism>
<dbReference type="AlphaFoldDB" id="A0A9E6UPJ9"/>